<dbReference type="EMBL" id="CP042912">
    <property type="protein sequence ID" value="QEG22014.1"/>
    <property type="molecule type" value="Genomic_DNA"/>
</dbReference>
<dbReference type="AlphaFoldDB" id="A0A5B9P6V2"/>
<dbReference type="RefSeq" id="WP_075081601.1">
    <property type="nucleotide sequence ID" value="NZ_CP042912.1"/>
</dbReference>
<protein>
    <submittedName>
        <fullName evidence="1">Uncharacterized protein</fullName>
    </submittedName>
</protein>
<dbReference type="KEGG" id="mff:MFFC18_18750"/>
<keyword evidence="2" id="KW-1185">Reference proteome</keyword>
<organism evidence="1 2">
    <name type="scientific">Mariniblastus fucicola</name>
    <dbReference type="NCBI Taxonomy" id="980251"/>
    <lineage>
        <taxon>Bacteria</taxon>
        <taxon>Pseudomonadati</taxon>
        <taxon>Planctomycetota</taxon>
        <taxon>Planctomycetia</taxon>
        <taxon>Pirellulales</taxon>
        <taxon>Pirellulaceae</taxon>
        <taxon>Mariniblastus</taxon>
    </lineage>
</organism>
<evidence type="ECO:0000313" key="1">
    <source>
        <dbReference type="EMBL" id="QEG22014.1"/>
    </source>
</evidence>
<reference evidence="1 2" key="1">
    <citation type="submission" date="2019-08" db="EMBL/GenBank/DDBJ databases">
        <title>Deep-cultivation of Planctomycetes and their phenomic and genomic characterization uncovers novel biology.</title>
        <authorList>
            <person name="Wiegand S."/>
            <person name="Jogler M."/>
            <person name="Boedeker C."/>
            <person name="Pinto D."/>
            <person name="Vollmers J."/>
            <person name="Rivas-Marin E."/>
            <person name="Kohn T."/>
            <person name="Peeters S.H."/>
            <person name="Heuer A."/>
            <person name="Rast P."/>
            <person name="Oberbeckmann S."/>
            <person name="Bunk B."/>
            <person name="Jeske O."/>
            <person name="Meyerdierks A."/>
            <person name="Storesund J.E."/>
            <person name="Kallscheuer N."/>
            <person name="Luecker S."/>
            <person name="Lage O.M."/>
            <person name="Pohl T."/>
            <person name="Merkel B.J."/>
            <person name="Hornburger P."/>
            <person name="Mueller R.-W."/>
            <person name="Bruemmer F."/>
            <person name="Labrenz M."/>
            <person name="Spormann A.M."/>
            <person name="Op den Camp H."/>
            <person name="Overmann J."/>
            <person name="Amann R."/>
            <person name="Jetten M.S.M."/>
            <person name="Mascher T."/>
            <person name="Medema M.H."/>
            <person name="Devos D.P."/>
            <person name="Kaster A.-K."/>
            <person name="Ovreas L."/>
            <person name="Rohde M."/>
            <person name="Galperin M.Y."/>
            <person name="Jogler C."/>
        </authorList>
    </citation>
    <scope>NUCLEOTIDE SEQUENCE [LARGE SCALE GENOMIC DNA]</scope>
    <source>
        <strain evidence="1 2">FC18</strain>
    </source>
</reference>
<evidence type="ECO:0000313" key="2">
    <source>
        <dbReference type="Proteomes" id="UP000322214"/>
    </source>
</evidence>
<dbReference type="OrthoDB" id="1444293at2"/>
<accession>A0A5B9P6V2</accession>
<proteinExistence type="predicted"/>
<sequence length="129" mass="14911">MVDKNLTDAFVQSWIVMTDFFNDLVTNYSGWDQVRPMLKLIELFEENQLNKEFRAGQSLHSLCISRSAKHGLEMDYPSIAFCSLGNDKFEMIFFDGKTHHPKRQLVLSEIDIENDVYIAQLLSVPIHGK</sequence>
<gene>
    <name evidence="1" type="ORF">MFFC18_18750</name>
</gene>
<dbReference type="Proteomes" id="UP000322214">
    <property type="component" value="Chromosome"/>
</dbReference>
<name>A0A5B9P6V2_9BACT</name>